<dbReference type="UniPathway" id="UPA00277">
    <property type="reaction ID" value="UER00407"/>
</dbReference>
<keyword evidence="11 15" id="KW-0067">ATP-binding</keyword>
<dbReference type="HOGENOM" id="CLU_048437_0_2_5"/>
<dbReference type="GO" id="GO:0009398">
    <property type="term" value="P:FMN biosynthetic process"/>
    <property type="evidence" value="ECO:0007669"/>
    <property type="project" value="UniProtKB-UniRule"/>
</dbReference>
<dbReference type="GO" id="GO:0008531">
    <property type="term" value="F:riboflavin kinase activity"/>
    <property type="evidence" value="ECO:0007669"/>
    <property type="project" value="UniProtKB-UniRule"/>
</dbReference>
<dbReference type="EC" id="2.7.1.26" evidence="15"/>
<dbReference type="OrthoDB" id="9803667at2"/>
<dbReference type="PANTHER" id="PTHR22749:SF6">
    <property type="entry name" value="RIBOFLAVIN KINASE"/>
    <property type="match status" value="1"/>
</dbReference>
<dbReference type="CDD" id="cd02064">
    <property type="entry name" value="FAD_synthetase_N"/>
    <property type="match status" value="1"/>
</dbReference>
<dbReference type="KEGG" id="mgm:Mmc1_2148"/>
<comment type="similarity">
    <text evidence="15">Belongs to the ribF family.</text>
</comment>
<evidence type="ECO:0000256" key="10">
    <source>
        <dbReference type="ARBA" id="ARBA00022827"/>
    </source>
</evidence>
<dbReference type="PANTHER" id="PTHR22749">
    <property type="entry name" value="RIBOFLAVIN KINASE/FMN ADENYLYLTRANSFERASE"/>
    <property type="match status" value="1"/>
</dbReference>
<dbReference type="NCBIfam" id="TIGR00083">
    <property type="entry name" value="ribF"/>
    <property type="match status" value="1"/>
</dbReference>
<evidence type="ECO:0000313" key="17">
    <source>
        <dbReference type="EMBL" id="ABK44649.1"/>
    </source>
</evidence>
<comment type="catalytic activity">
    <reaction evidence="14 15">
        <text>FMN + ATP + H(+) = FAD + diphosphate</text>
        <dbReference type="Rhea" id="RHEA:17237"/>
        <dbReference type="ChEBI" id="CHEBI:15378"/>
        <dbReference type="ChEBI" id="CHEBI:30616"/>
        <dbReference type="ChEBI" id="CHEBI:33019"/>
        <dbReference type="ChEBI" id="CHEBI:57692"/>
        <dbReference type="ChEBI" id="CHEBI:58210"/>
        <dbReference type="EC" id="2.7.7.2"/>
    </reaction>
</comment>
<protein>
    <recommendedName>
        <fullName evidence="15">Riboflavin biosynthesis protein</fullName>
    </recommendedName>
    <domain>
        <recommendedName>
            <fullName evidence="15">Riboflavin kinase</fullName>
            <ecNumber evidence="15">2.7.1.26</ecNumber>
        </recommendedName>
        <alternativeName>
            <fullName evidence="15">Flavokinase</fullName>
        </alternativeName>
    </domain>
    <domain>
        <recommendedName>
            <fullName evidence="15">FMN adenylyltransferase</fullName>
            <ecNumber evidence="15">2.7.7.2</ecNumber>
        </recommendedName>
        <alternativeName>
            <fullName evidence="15">FAD pyrophosphorylase</fullName>
        </alternativeName>
        <alternativeName>
            <fullName evidence="15">FAD synthase</fullName>
        </alternativeName>
    </domain>
</protein>
<dbReference type="InterPro" id="IPR023468">
    <property type="entry name" value="Riboflavin_kinase"/>
</dbReference>
<dbReference type="GO" id="GO:0009231">
    <property type="term" value="P:riboflavin biosynthetic process"/>
    <property type="evidence" value="ECO:0007669"/>
    <property type="project" value="InterPro"/>
</dbReference>
<dbReference type="Gene3D" id="3.40.50.620">
    <property type="entry name" value="HUPs"/>
    <property type="match status" value="1"/>
</dbReference>
<dbReference type="InterPro" id="IPR014729">
    <property type="entry name" value="Rossmann-like_a/b/a_fold"/>
</dbReference>
<dbReference type="InterPro" id="IPR015865">
    <property type="entry name" value="Riboflavin_kinase_bac/euk"/>
</dbReference>
<evidence type="ECO:0000256" key="3">
    <source>
        <dbReference type="ARBA" id="ARBA00005201"/>
    </source>
</evidence>
<dbReference type="GO" id="GO:0005524">
    <property type="term" value="F:ATP binding"/>
    <property type="evidence" value="ECO:0007669"/>
    <property type="project" value="UniProtKB-UniRule"/>
</dbReference>
<dbReference type="UniPathway" id="UPA00276">
    <property type="reaction ID" value="UER00406"/>
</dbReference>
<dbReference type="Pfam" id="PF06574">
    <property type="entry name" value="FAD_syn"/>
    <property type="match status" value="1"/>
</dbReference>
<dbReference type="SMART" id="SM00904">
    <property type="entry name" value="Flavokinase"/>
    <property type="match status" value="1"/>
</dbReference>
<comment type="catalytic activity">
    <reaction evidence="13 15">
        <text>riboflavin + ATP = FMN + ADP + H(+)</text>
        <dbReference type="Rhea" id="RHEA:14357"/>
        <dbReference type="ChEBI" id="CHEBI:15378"/>
        <dbReference type="ChEBI" id="CHEBI:30616"/>
        <dbReference type="ChEBI" id="CHEBI:57986"/>
        <dbReference type="ChEBI" id="CHEBI:58210"/>
        <dbReference type="ChEBI" id="CHEBI:456216"/>
        <dbReference type="EC" id="2.7.1.26"/>
    </reaction>
</comment>
<evidence type="ECO:0000256" key="9">
    <source>
        <dbReference type="ARBA" id="ARBA00022777"/>
    </source>
</evidence>
<dbReference type="Pfam" id="PF01687">
    <property type="entry name" value="Flavokinase"/>
    <property type="match status" value="1"/>
</dbReference>
<name>A0L9K6_MAGMM</name>
<dbReference type="STRING" id="156889.Mmc1_2148"/>
<keyword evidence="10 15" id="KW-0274">FAD</keyword>
<evidence type="ECO:0000313" key="18">
    <source>
        <dbReference type="Proteomes" id="UP000002586"/>
    </source>
</evidence>
<feature type="domain" description="Riboflavin kinase" evidence="16">
    <location>
        <begin position="183"/>
        <end position="306"/>
    </location>
</feature>
<dbReference type="FunFam" id="3.40.50.620:FF:000021">
    <property type="entry name" value="Riboflavin biosynthesis protein"/>
    <property type="match status" value="1"/>
</dbReference>
<evidence type="ECO:0000256" key="2">
    <source>
        <dbReference type="ARBA" id="ARBA00004726"/>
    </source>
</evidence>
<evidence type="ECO:0000256" key="13">
    <source>
        <dbReference type="ARBA" id="ARBA00047880"/>
    </source>
</evidence>
<evidence type="ECO:0000259" key="16">
    <source>
        <dbReference type="SMART" id="SM00904"/>
    </source>
</evidence>
<evidence type="ECO:0000256" key="12">
    <source>
        <dbReference type="ARBA" id="ARBA00023268"/>
    </source>
</evidence>
<keyword evidence="6 15" id="KW-0808">Transferase</keyword>
<dbReference type="InterPro" id="IPR002606">
    <property type="entry name" value="Riboflavin_kinase_bac"/>
</dbReference>
<evidence type="ECO:0000256" key="15">
    <source>
        <dbReference type="PIRNR" id="PIRNR004491"/>
    </source>
</evidence>
<keyword evidence="8 15" id="KW-0547">Nucleotide-binding</keyword>
<dbReference type="SUPFAM" id="SSF52374">
    <property type="entry name" value="Nucleotidylyl transferase"/>
    <property type="match status" value="1"/>
</dbReference>
<comment type="pathway">
    <text evidence="2 15">Cofactor biosynthesis; FAD biosynthesis; FAD from FMN: step 1/1.</text>
</comment>
<gene>
    <name evidence="17" type="ordered locus">Mmc1_2148</name>
</gene>
<comment type="function">
    <text evidence="1">Catalyzes the phosphorylation of riboflavin to FMN followed by the adenylation of FMN to FAD.</text>
</comment>
<dbReference type="GO" id="GO:0006747">
    <property type="term" value="P:FAD biosynthetic process"/>
    <property type="evidence" value="ECO:0007669"/>
    <property type="project" value="UniProtKB-UniRule"/>
</dbReference>
<dbReference type="InterPro" id="IPR023465">
    <property type="entry name" value="Riboflavin_kinase_dom_sf"/>
</dbReference>
<sequence>MYIIRGLINLPDRFRGAVLTIGNFDGVHRGHQRLFAQLHALGQLHQAPTMAMTFEPHPRRVLRPEQPLDRITGVRGKARWMDQYGLDAMFICRFTRQLQTMPAEDFVRDLLAHGLGIREVVIGENFRFGSHGRGDFNTLANLGQRYGFGAHKAELLLEGGVNVSSTGVRQAIRQADFKAAEALLGRPFEIEGRVIAGMRRGRGLGFPTANVALYHLLYPPVGVYLVEAMVEGLWCPAIANIGSNPTFGDEGLHMEVHMLVPCSDLYHRNLRVKFHAFVRGEHKFPDVEALKAQIGADVAAAKTYFNL</sequence>
<dbReference type="RefSeq" id="WP_011713777.1">
    <property type="nucleotide sequence ID" value="NC_008576.1"/>
</dbReference>
<evidence type="ECO:0000256" key="4">
    <source>
        <dbReference type="ARBA" id="ARBA00022630"/>
    </source>
</evidence>
<dbReference type="AlphaFoldDB" id="A0L9K6"/>
<dbReference type="EC" id="2.7.7.2" evidence="15"/>
<evidence type="ECO:0000256" key="7">
    <source>
        <dbReference type="ARBA" id="ARBA00022695"/>
    </source>
</evidence>
<reference evidence="18" key="1">
    <citation type="journal article" date="2009" name="Appl. Environ. Microbiol.">
        <title>Complete genome sequence of the chemolithoautotrophic marine magnetotactic coccus strain MC-1.</title>
        <authorList>
            <person name="Schubbe S."/>
            <person name="Williams T.J."/>
            <person name="Xie G."/>
            <person name="Kiss H.E."/>
            <person name="Brettin T.S."/>
            <person name="Martinez D."/>
            <person name="Ross C.A."/>
            <person name="Schuler D."/>
            <person name="Cox B.L."/>
            <person name="Nealson K.H."/>
            <person name="Bazylinski D.A."/>
        </authorList>
    </citation>
    <scope>NUCLEOTIDE SEQUENCE [LARGE SCALE GENOMIC DNA]</scope>
    <source>
        <strain evidence="18">ATCC BAA-1437 / JCM 17883 / MC-1</strain>
    </source>
</reference>
<dbReference type="eggNOG" id="COG0196">
    <property type="taxonomic scope" value="Bacteria"/>
</dbReference>
<evidence type="ECO:0000256" key="11">
    <source>
        <dbReference type="ARBA" id="ARBA00022840"/>
    </source>
</evidence>
<dbReference type="EMBL" id="CP000471">
    <property type="protein sequence ID" value="ABK44649.1"/>
    <property type="molecule type" value="Genomic_DNA"/>
</dbReference>
<dbReference type="SUPFAM" id="SSF82114">
    <property type="entry name" value="Riboflavin kinase-like"/>
    <property type="match status" value="1"/>
</dbReference>
<keyword evidence="7 15" id="KW-0548">Nucleotidyltransferase</keyword>
<keyword evidence="18" id="KW-1185">Reference proteome</keyword>
<reference evidence="17 18" key="2">
    <citation type="journal article" date="2012" name="Int. J. Syst. Evol. Microbiol.">
        <title>Magnetococcus marinus gen. nov., sp. nov., a marine, magnetotactic bacterium that represents a novel lineage (Magnetococcaceae fam. nov.; Magnetococcales ord. nov.) at the base of the Alphaproteobacteria.</title>
        <authorList>
            <person name="Bazylinski D.A."/>
            <person name="Williams T.J."/>
            <person name="Lefevre C.T."/>
            <person name="Berg R.J."/>
            <person name="Zhang C.L."/>
            <person name="Bowser S.S."/>
            <person name="Dean A.J."/>
            <person name="Beveridge T.J."/>
        </authorList>
    </citation>
    <scope>NUCLEOTIDE SEQUENCE [LARGE SCALE GENOMIC DNA]</scope>
    <source>
        <strain evidence="18">ATCC BAA-1437 / JCM 17883 / MC-1</strain>
    </source>
</reference>
<keyword evidence="9 15" id="KW-0418">Kinase</keyword>
<comment type="pathway">
    <text evidence="3 15">Cofactor biosynthesis; FMN biosynthesis; FMN from riboflavin (ATP route): step 1/1.</text>
</comment>
<dbReference type="GO" id="GO:0003919">
    <property type="term" value="F:FMN adenylyltransferase activity"/>
    <property type="evidence" value="ECO:0007669"/>
    <property type="project" value="UniProtKB-UniRule"/>
</dbReference>
<evidence type="ECO:0000256" key="5">
    <source>
        <dbReference type="ARBA" id="ARBA00022643"/>
    </source>
</evidence>
<dbReference type="Gene3D" id="2.40.30.30">
    <property type="entry name" value="Riboflavin kinase-like"/>
    <property type="match status" value="1"/>
</dbReference>
<evidence type="ECO:0000256" key="8">
    <source>
        <dbReference type="ARBA" id="ARBA00022741"/>
    </source>
</evidence>
<dbReference type="InterPro" id="IPR015864">
    <property type="entry name" value="FAD_synthase"/>
</dbReference>
<proteinExistence type="inferred from homology"/>
<evidence type="ECO:0000256" key="6">
    <source>
        <dbReference type="ARBA" id="ARBA00022679"/>
    </source>
</evidence>
<keyword evidence="12" id="KW-0511">Multifunctional enzyme</keyword>
<organism evidence="17 18">
    <name type="scientific">Magnetococcus marinus (strain ATCC BAA-1437 / JCM 17883 / MC-1)</name>
    <dbReference type="NCBI Taxonomy" id="156889"/>
    <lineage>
        <taxon>Bacteria</taxon>
        <taxon>Pseudomonadati</taxon>
        <taxon>Pseudomonadota</taxon>
        <taxon>Magnetococcia</taxon>
        <taxon>Magnetococcales</taxon>
        <taxon>Magnetococcaceae</taxon>
        <taxon>Magnetococcus</taxon>
    </lineage>
</organism>
<dbReference type="Proteomes" id="UP000002586">
    <property type="component" value="Chromosome"/>
</dbReference>
<evidence type="ECO:0000256" key="1">
    <source>
        <dbReference type="ARBA" id="ARBA00002121"/>
    </source>
</evidence>
<accession>A0L9K6</accession>
<evidence type="ECO:0000256" key="14">
    <source>
        <dbReference type="ARBA" id="ARBA00049494"/>
    </source>
</evidence>
<keyword evidence="4 15" id="KW-0285">Flavoprotein</keyword>
<dbReference type="PIRSF" id="PIRSF004491">
    <property type="entry name" value="FAD_Synth"/>
    <property type="match status" value="1"/>
</dbReference>
<keyword evidence="5 15" id="KW-0288">FMN</keyword>